<name>A0AAD4FTK3_9GAMM</name>
<sequence length="64" mass="7131">MASINPHLLAFINYVALVPLVYFIPGWIDPYLPSNELLQVCIIVGLIVPIISYVVNPVAAYFLE</sequence>
<accession>A0AAD4FTK3</accession>
<keyword evidence="1" id="KW-0812">Transmembrane</keyword>
<dbReference type="RefSeq" id="WP_010368005.1">
    <property type="nucleotide sequence ID" value="NZ_AHBZ03000014.1"/>
</dbReference>
<proteinExistence type="predicted"/>
<keyword evidence="1" id="KW-1133">Transmembrane helix</keyword>
<evidence type="ECO:0000256" key="1">
    <source>
        <dbReference type="SAM" id="Phobius"/>
    </source>
</evidence>
<dbReference type="AlphaFoldDB" id="A0AAD4FTK3"/>
<gene>
    <name evidence="2" type="ORF">PCIT_a1014</name>
</gene>
<keyword evidence="1" id="KW-0472">Membrane</keyword>
<evidence type="ECO:0000313" key="2">
    <source>
        <dbReference type="EMBL" id="KAF7774550.1"/>
    </source>
</evidence>
<reference evidence="2" key="2">
    <citation type="submission" date="2015-03" db="EMBL/GenBank/DDBJ databases">
        <title>Genome sequence of Pseudoalteromonas citrea.</title>
        <authorList>
            <person name="Xie B.-B."/>
            <person name="Rong J.-C."/>
            <person name="Qin Q.-L."/>
            <person name="Zhang Y.-Z."/>
        </authorList>
    </citation>
    <scope>NUCLEOTIDE SEQUENCE</scope>
    <source>
        <strain evidence="2">DSM 8771</strain>
    </source>
</reference>
<comment type="caution">
    <text evidence="2">The sequence shown here is derived from an EMBL/GenBank/DDBJ whole genome shotgun (WGS) entry which is preliminary data.</text>
</comment>
<protein>
    <submittedName>
        <fullName evidence="2">Uncharacterized protein</fullName>
    </submittedName>
</protein>
<evidence type="ECO:0000313" key="3">
    <source>
        <dbReference type="Proteomes" id="UP000016487"/>
    </source>
</evidence>
<feature type="transmembrane region" description="Helical" evidence="1">
    <location>
        <begin position="7"/>
        <end position="25"/>
    </location>
</feature>
<feature type="transmembrane region" description="Helical" evidence="1">
    <location>
        <begin position="37"/>
        <end position="63"/>
    </location>
</feature>
<organism evidence="2 3">
    <name type="scientific">Pseudoalteromonas citrea</name>
    <dbReference type="NCBI Taxonomy" id="43655"/>
    <lineage>
        <taxon>Bacteria</taxon>
        <taxon>Pseudomonadati</taxon>
        <taxon>Pseudomonadota</taxon>
        <taxon>Gammaproteobacteria</taxon>
        <taxon>Alteromonadales</taxon>
        <taxon>Pseudoalteromonadaceae</taxon>
        <taxon>Pseudoalteromonas</taxon>
    </lineage>
</organism>
<dbReference type="Proteomes" id="UP000016487">
    <property type="component" value="Unassembled WGS sequence"/>
</dbReference>
<dbReference type="EMBL" id="AHBZ03000014">
    <property type="protein sequence ID" value="KAF7774550.1"/>
    <property type="molecule type" value="Genomic_DNA"/>
</dbReference>
<reference evidence="2" key="1">
    <citation type="journal article" date="2012" name="J. Bacteriol.">
        <title>Genome sequences of type strains of seven species of the marine bacterium Pseudoalteromonas.</title>
        <authorList>
            <person name="Xie B.B."/>
            <person name="Shu Y.L."/>
            <person name="Qin Q.L."/>
            <person name="Rong J.C."/>
            <person name="Zhang X.Y."/>
            <person name="Chen X.L."/>
            <person name="Shi M."/>
            <person name="He H.L."/>
            <person name="Zhou B.C."/>
            <person name="Zhang Y.Z."/>
        </authorList>
    </citation>
    <scope>NUCLEOTIDE SEQUENCE</scope>
    <source>
        <strain evidence="2">DSM 8771</strain>
    </source>
</reference>